<comment type="caution">
    <text evidence="1">The sequence shown here is derived from an EMBL/GenBank/DDBJ whole genome shotgun (WGS) entry which is preliminary data.</text>
</comment>
<dbReference type="PANTHER" id="PTHR33116:SF78">
    <property type="entry name" value="OS12G0587133 PROTEIN"/>
    <property type="match status" value="1"/>
</dbReference>
<name>A0A7J6XD04_THATH</name>
<accession>A0A7J6XD04</accession>
<organism evidence="1 2">
    <name type="scientific">Thalictrum thalictroides</name>
    <name type="common">Rue-anemone</name>
    <name type="synonym">Anemone thalictroides</name>
    <dbReference type="NCBI Taxonomy" id="46969"/>
    <lineage>
        <taxon>Eukaryota</taxon>
        <taxon>Viridiplantae</taxon>
        <taxon>Streptophyta</taxon>
        <taxon>Embryophyta</taxon>
        <taxon>Tracheophyta</taxon>
        <taxon>Spermatophyta</taxon>
        <taxon>Magnoliopsida</taxon>
        <taxon>Ranunculales</taxon>
        <taxon>Ranunculaceae</taxon>
        <taxon>Thalictroideae</taxon>
        <taxon>Thalictrum</taxon>
    </lineage>
</organism>
<dbReference type="AlphaFoldDB" id="A0A7J6XD04"/>
<proteinExistence type="predicted"/>
<dbReference type="OrthoDB" id="1932527at2759"/>
<reference evidence="1 2" key="1">
    <citation type="submission" date="2020-06" db="EMBL/GenBank/DDBJ databases">
        <title>Transcriptomic and genomic resources for Thalictrum thalictroides and T. hernandezii: Facilitating candidate gene discovery in an emerging model plant lineage.</title>
        <authorList>
            <person name="Arias T."/>
            <person name="Riano-Pachon D.M."/>
            <person name="Di Stilio V.S."/>
        </authorList>
    </citation>
    <scope>NUCLEOTIDE SEQUENCE [LARGE SCALE GENOMIC DNA]</scope>
    <source>
        <strain evidence="2">cv. WT478/WT964</strain>
        <tissue evidence="1">Leaves</tissue>
    </source>
</reference>
<dbReference type="EMBL" id="JABWDY010001191">
    <property type="protein sequence ID" value="KAF5207624.1"/>
    <property type="molecule type" value="Genomic_DNA"/>
</dbReference>
<evidence type="ECO:0000313" key="1">
    <source>
        <dbReference type="EMBL" id="KAF5207624.1"/>
    </source>
</evidence>
<evidence type="ECO:0000313" key="2">
    <source>
        <dbReference type="Proteomes" id="UP000554482"/>
    </source>
</evidence>
<keyword evidence="1" id="KW-0548">Nucleotidyltransferase</keyword>
<keyword evidence="2" id="KW-1185">Reference proteome</keyword>
<dbReference type="Proteomes" id="UP000554482">
    <property type="component" value="Unassembled WGS sequence"/>
</dbReference>
<dbReference type="PANTHER" id="PTHR33116">
    <property type="entry name" value="REVERSE TRANSCRIPTASE ZINC-BINDING DOMAIN-CONTAINING PROTEIN-RELATED-RELATED"/>
    <property type="match status" value="1"/>
</dbReference>
<protein>
    <submittedName>
        <fullName evidence="1">RNA-directed DNA polymerase (Reverse transcriptase)-related family protein</fullName>
    </submittedName>
</protein>
<gene>
    <name evidence="1" type="ORF">FRX31_002788</name>
</gene>
<sequence>MLIIKALLLIFEATPRLKINLNKSSLIGVDDMHTLAGILIYKVETLPCKYLGLPLGAKYKSKSVWEVVLVFIQKRLAGWKRKYLSKGGRLVLIKSMLSNLPVYQMSLFTIPKSIAKRIDRVVRDFLWGLIEVLRKLHMVAWEHVCRPKEEGGLGIRSMAIMNEALLGKWLWRYGHEDNSLWKVEVLGSGGRKELLLCMVRDYGKVLCSSGILLFQVSNVYLVTVQESDFGGIRGVNSSHFALFS</sequence>
<dbReference type="GO" id="GO:0003964">
    <property type="term" value="F:RNA-directed DNA polymerase activity"/>
    <property type="evidence" value="ECO:0007669"/>
    <property type="project" value="UniProtKB-KW"/>
</dbReference>
<keyword evidence="1" id="KW-0808">Transferase</keyword>
<keyword evidence="1" id="KW-0695">RNA-directed DNA polymerase</keyword>